<evidence type="ECO:0000256" key="2">
    <source>
        <dbReference type="ARBA" id="ARBA00003690"/>
    </source>
</evidence>
<keyword evidence="11 14" id="KW-0408">Iron</keyword>
<dbReference type="EMBL" id="JXJN01016877">
    <property type="status" value="NOT_ANNOTATED_CDS"/>
    <property type="molecule type" value="Genomic_DNA"/>
</dbReference>
<dbReference type="SUPFAM" id="SSF48264">
    <property type="entry name" value="Cytochrome P450"/>
    <property type="match status" value="1"/>
</dbReference>
<dbReference type="InterPro" id="IPR036396">
    <property type="entry name" value="Cyt_P450_sf"/>
</dbReference>
<dbReference type="PANTHER" id="PTHR24291:SF189">
    <property type="entry name" value="CYTOCHROME P450 4C3-RELATED"/>
    <property type="match status" value="1"/>
</dbReference>
<dbReference type="Gene3D" id="1.10.630.10">
    <property type="entry name" value="Cytochrome P450"/>
    <property type="match status" value="1"/>
</dbReference>
<dbReference type="AlphaFoldDB" id="A0A1B0BME5"/>
<dbReference type="EMBL" id="JXJN01016875">
    <property type="status" value="NOT_ANNOTATED_CDS"/>
    <property type="molecule type" value="Genomic_DNA"/>
</dbReference>
<keyword evidence="8" id="KW-0256">Endoplasmic reticulum</keyword>
<dbReference type="PANTHER" id="PTHR24291">
    <property type="entry name" value="CYTOCHROME P450 FAMILY 4"/>
    <property type="match status" value="1"/>
</dbReference>
<dbReference type="GO" id="GO:0020037">
    <property type="term" value="F:heme binding"/>
    <property type="evidence" value="ECO:0007669"/>
    <property type="project" value="InterPro"/>
</dbReference>
<evidence type="ECO:0000256" key="6">
    <source>
        <dbReference type="ARBA" id="ARBA00022617"/>
    </source>
</evidence>
<dbReference type="GO" id="GO:0005789">
    <property type="term" value="C:endoplasmic reticulum membrane"/>
    <property type="evidence" value="ECO:0007669"/>
    <property type="project" value="UniProtKB-SubCell"/>
</dbReference>
<evidence type="ECO:0000256" key="15">
    <source>
        <dbReference type="RuleBase" id="RU000461"/>
    </source>
</evidence>
<dbReference type="Pfam" id="PF00067">
    <property type="entry name" value="p450"/>
    <property type="match status" value="1"/>
</dbReference>
<comment type="function">
    <text evidence="2">May be involved in the metabolism of insect hormones and in the breakdown of synthetic insecticides.</text>
</comment>
<evidence type="ECO:0000256" key="7">
    <source>
        <dbReference type="ARBA" id="ARBA00022723"/>
    </source>
</evidence>
<dbReference type="PROSITE" id="PS00086">
    <property type="entry name" value="CYTOCHROME_P450"/>
    <property type="match status" value="1"/>
</dbReference>
<dbReference type="GO" id="GO:0005506">
    <property type="term" value="F:iron ion binding"/>
    <property type="evidence" value="ECO:0007669"/>
    <property type="project" value="InterPro"/>
</dbReference>
<feature type="transmembrane region" description="Helical" evidence="16">
    <location>
        <begin position="23"/>
        <end position="44"/>
    </location>
</feature>
<dbReference type="PRINTS" id="PR00463">
    <property type="entry name" value="EP450I"/>
</dbReference>
<dbReference type="STRING" id="67801.A0A1B0BME5"/>
<dbReference type="VEuPathDB" id="VectorBase:GPPI034728"/>
<evidence type="ECO:0000256" key="14">
    <source>
        <dbReference type="PIRSR" id="PIRSR602401-1"/>
    </source>
</evidence>
<dbReference type="GO" id="GO:0004497">
    <property type="term" value="F:monooxygenase activity"/>
    <property type="evidence" value="ECO:0007669"/>
    <property type="project" value="UniProtKB-KW"/>
</dbReference>
<keyword evidence="10 15" id="KW-0560">Oxidoreductase</keyword>
<comment type="similarity">
    <text evidence="5 15">Belongs to the cytochrome P450 family.</text>
</comment>
<dbReference type="InterPro" id="IPR001128">
    <property type="entry name" value="Cyt_P450"/>
</dbReference>
<keyword evidence="6 14" id="KW-0349">Heme</keyword>
<evidence type="ECO:0000256" key="4">
    <source>
        <dbReference type="ARBA" id="ARBA00004406"/>
    </source>
</evidence>
<organism evidence="17 18">
    <name type="scientific">Glossina palpalis gambiensis</name>
    <dbReference type="NCBI Taxonomy" id="67801"/>
    <lineage>
        <taxon>Eukaryota</taxon>
        <taxon>Metazoa</taxon>
        <taxon>Ecdysozoa</taxon>
        <taxon>Arthropoda</taxon>
        <taxon>Hexapoda</taxon>
        <taxon>Insecta</taxon>
        <taxon>Pterygota</taxon>
        <taxon>Neoptera</taxon>
        <taxon>Endopterygota</taxon>
        <taxon>Diptera</taxon>
        <taxon>Brachycera</taxon>
        <taxon>Muscomorpha</taxon>
        <taxon>Hippoboscoidea</taxon>
        <taxon>Glossinidae</taxon>
        <taxon>Glossina</taxon>
    </lineage>
</organism>
<dbReference type="Proteomes" id="UP000092460">
    <property type="component" value="Unassembled WGS sequence"/>
</dbReference>
<dbReference type="InterPro" id="IPR002401">
    <property type="entry name" value="Cyt_P450_E_grp-I"/>
</dbReference>
<evidence type="ECO:0000313" key="18">
    <source>
        <dbReference type="Proteomes" id="UP000092460"/>
    </source>
</evidence>
<evidence type="ECO:0000256" key="9">
    <source>
        <dbReference type="ARBA" id="ARBA00022848"/>
    </source>
</evidence>
<keyword evidence="18" id="KW-1185">Reference proteome</keyword>
<name>A0A1B0BME5_9MUSC</name>
<feature type="binding site" description="axial binding residue" evidence="14">
    <location>
        <position position="470"/>
    </location>
    <ligand>
        <name>heme</name>
        <dbReference type="ChEBI" id="CHEBI:30413"/>
    </ligand>
    <ligandPart>
        <name>Fe</name>
        <dbReference type="ChEBI" id="CHEBI:18248"/>
    </ligandPart>
</feature>
<evidence type="ECO:0000256" key="10">
    <source>
        <dbReference type="ARBA" id="ARBA00023002"/>
    </source>
</evidence>
<dbReference type="InterPro" id="IPR017972">
    <property type="entry name" value="Cyt_P450_CS"/>
</dbReference>
<proteinExistence type="inferred from homology"/>
<evidence type="ECO:0000256" key="13">
    <source>
        <dbReference type="ARBA" id="ARBA00023136"/>
    </source>
</evidence>
<comment type="cofactor">
    <cofactor evidence="1 14">
        <name>heme</name>
        <dbReference type="ChEBI" id="CHEBI:30413"/>
    </cofactor>
</comment>
<evidence type="ECO:0000256" key="5">
    <source>
        <dbReference type="ARBA" id="ARBA00010617"/>
    </source>
</evidence>
<evidence type="ECO:0000256" key="8">
    <source>
        <dbReference type="ARBA" id="ARBA00022824"/>
    </source>
</evidence>
<evidence type="ECO:0000256" key="1">
    <source>
        <dbReference type="ARBA" id="ARBA00001971"/>
    </source>
</evidence>
<comment type="subcellular location">
    <subcellularLocation>
        <location evidence="4">Endoplasmic reticulum membrane</location>
        <topology evidence="4">Peripheral membrane protein</topology>
    </subcellularLocation>
    <subcellularLocation>
        <location evidence="3">Microsome membrane</location>
        <topology evidence="3">Peripheral membrane protein</topology>
    </subcellularLocation>
</comment>
<evidence type="ECO:0008006" key="19">
    <source>
        <dbReference type="Google" id="ProtNLM"/>
    </source>
</evidence>
<evidence type="ECO:0000256" key="11">
    <source>
        <dbReference type="ARBA" id="ARBA00023004"/>
    </source>
</evidence>
<dbReference type="EMBL" id="JXJN01016876">
    <property type="status" value="NOT_ANNOTATED_CDS"/>
    <property type="molecule type" value="Genomic_DNA"/>
</dbReference>
<keyword evidence="9" id="KW-0492">Microsome</keyword>
<protein>
    <recommendedName>
        <fullName evidence="19">Cytochrome P450</fullName>
    </recommendedName>
</protein>
<reference evidence="18" key="1">
    <citation type="submission" date="2015-01" db="EMBL/GenBank/DDBJ databases">
        <authorList>
            <person name="Aksoy S."/>
            <person name="Warren W."/>
            <person name="Wilson R.K."/>
        </authorList>
    </citation>
    <scope>NUCLEOTIDE SEQUENCE [LARGE SCALE GENOMIC DNA]</scope>
    <source>
        <strain evidence="18">IAEA</strain>
    </source>
</reference>
<evidence type="ECO:0000256" key="12">
    <source>
        <dbReference type="ARBA" id="ARBA00023033"/>
    </source>
</evidence>
<keyword evidence="7 14" id="KW-0479">Metal-binding</keyword>
<keyword evidence="16" id="KW-1133">Transmembrane helix</keyword>
<sequence>MSGKIITNLIAESVLLTKTVKFISGYSPITVFLTAALIVFLVIYNKRRARLVRLIEKIPGPSSLPFLGNAIELNVDHDDSLLILSQFGSIIGRYSLHHGVLRFRFCDSVAFSFEFCVYLHKKSVYLNLPKTMLHTLQPLIHFTPKVILTPAFHFKILDDFIDVFNEQSVILTRKLEHEVGSEAFNLFPYVTLCTLDIVCETAMGRSICAQSNSESEYVKAVYGIGEIVQNRQAKVWLHFDTIFRLTRDFKRHRNYINTLHGFSNKVIRERKAELSDNAFNNNTISNITDGYDDLGKKKRLAFLDLLIQYSKNGAKLSNDDIREEVDTFMFEGHDTTSAAISWTLFLLGCHPEYQERVVEELESIFGDDRESPATMKNLLDMRYLECCIKDALRLFPSVPMMGRSIGEDVQIGEYLVPAGTTAIIMTYMLHRNPRVFPKPEQFNPDNFLPENCVGRHPFAYIPFSAGPRNCIGQKFAILEEKAVISTVLRKFKIEAVDRREDLTLLSELILRPKGGLRIKITKRD</sequence>
<dbReference type="EnsemblMetazoa" id="GPPI034728-RA">
    <property type="protein sequence ID" value="GPPI034728-PA"/>
    <property type="gene ID" value="GPPI034728"/>
</dbReference>
<reference evidence="17" key="2">
    <citation type="submission" date="2020-05" db="UniProtKB">
        <authorList>
            <consortium name="EnsemblMetazoa"/>
        </authorList>
    </citation>
    <scope>IDENTIFICATION</scope>
    <source>
        <strain evidence="17">IAEA</strain>
    </source>
</reference>
<dbReference type="InterPro" id="IPR050196">
    <property type="entry name" value="Cytochrome_P450_Monoox"/>
</dbReference>
<keyword evidence="12 15" id="KW-0503">Monooxygenase</keyword>
<keyword evidence="13 16" id="KW-0472">Membrane</keyword>
<evidence type="ECO:0000256" key="16">
    <source>
        <dbReference type="SAM" id="Phobius"/>
    </source>
</evidence>
<evidence type="ECO:0000313" key="17">
    <source>
        <dbReference type="EnsemblMetazoa" id="GPPI034728-PA"/>
    </source>
</evidence>
<keyword evidence="16" id="KW-0812">Transmembrane</keyword>
<evidence type="ECO:0000256" key="3">
    <source>
        <dbReference type="ARBA" id="ARBA00004174"/>
    </source>
</evidence>
<accession>A0A1B0BME5</accession>
<dbReference type="PRINTS" id="PR00385">
    <property type="entry name" value="P450"/>
</dbReference>
<dbReference type="GO" id="GO:0016705">
    <property type="term" value="F:oxidoreductase activity, acting on paired donors, with incorporation or reduction of molecular oxygen"/>
    <property type="evidence" value="ECO:0007669"/>
    <property type="project" value="InterPro"/>
</dbReference>